<keyword evidence="1" id="KW-0812">Transmembrane</keyword>
<feature type="non-terminal residue" evidence="2">
    <location>
        <position position="1"/>
    </location>
</feature>
<protein>
    <submittedName>
        <fullName evidence="2">Uncharacterized protein</fullName>
    </submittedName>
</protein>
<keyword evidence="3" id="KW-1185">Reference proteome</keyword>
<accession>A0A8T2P9V9</accession>
<sequence length="124" mass="13711">MALFPSTYTASPTPQMRCTPLLNFQEEAPKPMAFFRIGAALNYTVATWSNLHRSPQLIFSCQGCPWGNRLFGKFTHRDGKGRANGLRLGIVFLMWPLGGLLSSVETIFVVFSVLGLKPVFAFGP</sequence>
<evidence type="ECO:0000313" key="2">
    <source>
        <dbReference type="EMBL" id="KAG9348496.1"/>
    </source>
</evidence>
<proteinExistence type="predicted"/>
<organism evidence="2 3">
    <name type="scientific">Albula glossodonta</name>
    <name type="common">roundjaw bonefish</name>
    <dbReference type="NCBI Taxonomy" id="121402"/>
    <lineage>
        <taxon>Eukaryota</taxon>
        <taxon>Metazoa</taxon>
        <taxon>Chordata</taxon>
        <taxon>Craniata</taxon>
        <taxon>Vertebrata</taxon>
        <taxon>Euteleostomi</taxon>
        <taxon>Actinopterygii</taxon>
        <taxon>Neopterygii</taxon>
        <taxon>Teleostei</taxon>
        <taxon>Albuliformes</taxon>
        <taxon>Albulidae</taxon>
        <taxon>Albula</taxon>
    </lineage>
</organism>
<evidence type="ECO:0000256" key="1">
    <source>
        <dbReference type="SAM" id="Phobius"/>
    </source>
</evidence>
<reference evidence="2" key="1">
    <citation type="thesis" date="2021" institute="BYU ScholarsArchive" country="Provo, UT, USA">
        <title>Applications of and Algorithms for Genome Assembly and Genomic Analyses with an Emphasis on Marine Teleosts.</title>
        <authorList>
            <person name="Pickett B.D."/>
        </authorList>
    </citation>
    <scope>NUCLEOTIDE SEQUENCE</scope>
    <source>
        <strain evidence="2">HI-2016</strain>
    </source>
</reference>
<keyword evidence="1" id="KW-1133">Transmembrane helix</keyword>
<dbReference type="Proteomes" id="UP000824540">
    <property type="component" value="Unassembled WGS sequence"/>
</dbReference>
<gene>
    <name evidence="2" type="ORF">JZ751_002232</name>
</gene>
<feature type="transmembrane region" description="Helical" evidence="1">
    <location>
        <begin position="90"/>
        <end position="114"/>
    </location>
</feature>
<name>A0A8T2P9V9_9TELE</name>
<comment type="caution">
    <text evidence="2">The sequence shown here is derived from an EMBL/GenBank/DDBJ whole genome shotgun (WGS) entry which is preliminary data.</text>
</comment>
<dbReference type="EMBL" id="JAFBMS010000011">
    <property type="protein sequence ID" value="KAG9348496.1"/>
    <property type="molecule type" value="Genomic_DNA"/>
</dbReference>
<dbReference type="AlphaFoldDB" id="A0A8T2P9V9"/>
<evidence type="ECO:0000313" key="3">
    <source>
        <dbReference type="Proteomes" id="UP000824540"/>
    </source>
</evidence>
<keyword evidence="1" id="KW-0472">Membrane</keyword>